<dbReference type="GO" id="GO:0043811">
    <property type="term" value="F:phosphate:acyl-[acyl carrier protein] acyltransferase activity"/>
    <property type="evidence" value="ECO:0007669"/>
    <property type="project" value="UniProtKB-UniRule"/>
</dbReference>
<dbReference type="SUPFAM" id="SSF53659">
    <property type="entry name" value="Isocitrate/Isopropylmalate dehydrogenase-like"/>
    <property type="match status" value="1"/>
</dbReference>
<sequence length="346" mass="36742">MSSSVPGNTTIALDAMGGDHGPAVVVPAALRFLANTPAVDLILVGDEDKIRASLGGPVPPRVRIRATSQEVGMDESPSKALRGKKDSSMRVAIDLVKDGAAHACVSAGNTGALMATARFVLKTLPRVDRPAIMTAVPSLHGHTHMLDLGANVDCTAEHLVQFAVMGSELVTAVEGKAAPRVALLNIGQEEIKGNEQVKLAHQRLAVSRLNYIGYVEGDDIFLGDVDVVVADGFVGNVALKCSEGVAKFIGSSLKAQFRRTWWSRLAGLGALPILNQFRQTIDPRRYNGASLLGLRGIVIKSHGGADEVAFENAIRIARKEIRADIPRRIGEQVGQQLDSAHYKATA</sequence>
<dbReference type="GO" id="GO:0006633">
    <property type="term" value="P:fatty acid biosynthetic process"/>
    <property type="evidence" value="ECO:0007669"/>
    <property type="project" value="UniProtKB-UniRule"/>
</dbReference>
<dbReference type="PANTHER" id="PTHR30100:SF1">
    <property type="entry name" value="PHOSPHATE ACYLTRANSFERASE"/>
    <property type="match status" value="1"/>
</dbReference>
<comment type="similarity">
    <text evidence="10">Belongs to the PlsX family.</text>
</comment>
<keyword evidence="6 10" id="KW-0594">Phospholipid biosynthesis</keyword>
<dbReference type="InterPro" id="IPR012281">
    <property type="entry name" value="Phospholipid_synth_PlsX-like"/>
</dbReference>
<comment type="subcellular location">
    <subcellularLocation>
        <location evidence="10">Cytoplasm</location>
    </subcellularLocation>
    <text evidence="10">Associated with the membrane possibly through PlsY.</text>
</comment>
<keyword evidence="2 10" id="KW-0963">Cytoplasm</keyword>
<comment type="subunit">
    <text evidence="9 10">Homodimer. Probably interacts with PlsY.</text>
</comment>
<comment type="catalytic activity">
    <reaction evidence="1 10">
        <text>a fatty acyl-[ACP] + phosphate = an acyl phosphate + holo-[ACP]</text>
        <dbReference type="Rhea" id="RHEA:42292"/>
        <dbReference type="Rhea" id="RHEA-COMP:9685"/>
        <dbReference type="Rhea" id="RHEA-COMP:14125"/>
        <dbReference type="ChEBI" id="CHEBI:43474"/>
        <dbReference type="ChEBI" id="CHEBI:59918"/>
        <dbReference type="ChEBI" id="CHEBI:64479"/>
        <dbReference type="ChEBI" id="CHEBI:138651"/>
        <dbReference type="EC" id="2.3.1.274"/>
    </reaction>
</comment>
<dbReference type="HAMAP" id="MF_00019">
    <property type="entry name" value="PlsX"/>
    <property type="match status" value="1"/>
</dbReference>
<organism evidence="11 12">
    <name type="scientific">Thiocapsa imhoffii</name>
    <dbReference type="NCBI Taxonomy" id="382777"/>
    <lineage>
        <taxon>Bacteria</taxon>
        <taxon>Pseudomonadati</taxon>
        <taxon>Pseudomonadota</taxon>
        <taxon>Gammaproteobacteria</taxon>
        <taxon>Chromatiales</taxon>
        <taxon>Chromatiaceae</taxon>
        <taxon>Thiocapsa</taxon>
    </lineage>
</organism>
<dbReference type="Pfam" id="PF02504">
    <property type="entry name" value="FA_synthesis"/>
    <property type="match status" value="1"/>
</dbReference>
<keyword evidence="11" id="KW-0012">Acyltransferase</keyword>
<evidence type="ECO:0000256" key="5">
    <source>
        <dbReference type="ARBA" id="ARBA00023098"/>
    </source>
</evidence>
<dbReference type="EC" id="2.3.1.274" evidence="8 10"/>
<proteinExistence type="inferred from homology"/>
<comment type="caution">
    <text evidence="11">The sequence shown here is derived from an EMBL/GenBank/DDBJ whole genome shotgun (WGS) entry which is preliminary data.</text>
</comment>
<evidence type="ECO:0000256" key="1">
    <source>
        <dbReference type="ARBA" id="ARBA00001232"/>
    </source>
</evidence>
<dbReference type="PIRSF" id="PIRSF002465">
    <property type="entry name" value="Phsphlp_syn_PlsX"/>
    <property type="match status" value="1"/>
</dbReference>
<evidence type="ECO:0000256" key="2">
    <source>
        <dbReference type="ARBA" id="ARBA00022490"/>
    </source>
</evidence>
<dbReference type="NCBIfam" id="TIGR00182">
    <property type="entry name" value="plsX"/>
    <property type="match status" value="1"/>
</dbReference>
<keyword evidence="7 10" id="KW-1208">Phospholipid metabolism</keyword>
<evidence type="ECO:0000256" key="10">
    <source>
        <dbReference type="HAMAP-Rule" id="MF_00019"/>
    </source>
</evidence>
<evidence type="ECO:0000256" key="3">
    <source>
        <dbReference type="ARBA" id="ARBA00022516"/>
    </source>
</evidence>
<dbReference type="PANTHER" id="PTHR30100">
    <property type="entry name" value="FATTY ACID/PHOSPHOLIPID SYNTHESIS PROTEIN PLSX"/>
    <property type="match status" value="1"/>
</dbReference>
<dbReference type="GO" id="GO:0005737">
    <property type="term" value="C:cytoplasm"/>
    <property type="evidence" value="ECO:0007669"/>
    <property type="project" value="UniProtKB-SubCell"/>
</dbReference>
<dbReference type="GO" id="GO:0008654">
    <property type="term" value="P:phospholipid biosynthetic process"/>
    <property type="evidence" value="ECO:0007669"/>
    <property type="project" value="UniProtKB-KW"/>
</dbReference>
<accession>A0A9X0WIS7</accession>
<protein>
    <recommendedName>
        <fullName evidence="8 10">Phosphate acyltransferase</fullName>
        <ecNumber evidence="8 10">2.3.1.274</ecNumber>
    </recommendedName>
    <alternativeName>
        <fullName evidence="10">Acyl-ACP phosphotransacylase</fullName>
    </alternativeName>
    <alternativeName>
        <fullName evidence="10">Acyl-[acyl-carrier-protein]--phosphate acyltransferase</fullName>
    </alternativeName>
    <alternativeName>
        <fullName evidence="10">Phosphate-acyl-ACP acyltransferase</fullName>
    </alternativeName>
</protein>
<dbReference type="EMBL" id="NRSD01000011">
    <property type="protein sequence ID" value="MBK1645311.1"/>
    <property type="molecule type" value="Genomic_DNA"/>
</dbReference>
<dbReference type="Gene3D" id="3.40.718.10">
    <property type="entry name" value="Isopropylmalate Dehydrogenase"/>
    <property type="match status" value="1"/>
</dbReference>
<evidence type="ECO:0000256" key="9">
    <source>
        <dbReference type="ARBA" id="ARBA00046608"/>
    </source>
</evidence>
<gene>
    <name evidence="10" type="primary">plsX</name>
    <name evidence="11" type="ORF">CKO25_11800</name>
</gene>
<comment type="pathway">
    <text evidence="10">Lipid metabolism; phospholipid metabolism.</text>
</comment>
<keyword evidence="5 10" id="KW-0443">Lipid metabolism</keyword>
<evidence type="ECO:0000256" key="7">
    <source>
        <dbReference type="ARBA" id="ARBA00023264"/>
    </source>
</evidence>
<dbReference type="AlphaFoldDB" id="A0A9X0WIS7"/>
<dbReference type="InterPro" id="IPR003664">
    <property type="entry name" value="FA_synthesis"/>
</dbReference>
<comment type="function">
    <text evidence="10">Catalyzes the reversible formation of acyl-phosphate (acyl-PO(4)) from acyl-[acyl-carrier-protein] (acyl-ACP). This enzyme utilizes acyl-ACP as fatty acyl donor, but not acyl-CoA.</text>
</comment>
<evidence type="ECO:0000256" key="8">
    <source>
        <dbReference type="ARBA" id="ARBA00024069"/>
    </source>
</evidence>
<reference evidence="11 12" key="1">
    <citation type="journal article" date="2020" name="Microorganisms">
        <title>Osmotic Adaptation and Compatible Solute Biosynthesis of Phototrophic Bacteria as Revealed from Genome Analyses.</title>
        <authorList>
            <person name="Imhoff J.F."/>
            <person name="Rahn T."/>
            <person name="Kunzel S."/>
            <person name="Keller A."/>
            <person name="Neulinger S.C."/>
        </authorList>
    </citation>
    <scope>NUCLEOTIDE SEQUENCE [LARGE SCALE GENOMIC DNA]</scope>
    <source>
        <strain evidence="11 12">DSM 21303</strain>
    </source>
</reference>
<keyword evidence="3 10" id="KW-0444">Lipid biosynthesis</keyword>
<evidence type="ECO:0000256" key="6">
    <source>
        <dbReference type="ARBA" id="ARBA00023209"/>
    </source>
</evidence>
<evidence type="ECO:0000256" key="4">
    <source>
        <dbReference type="ARBA" id="ARBA00022679"/>
    </source>
</evidence>
<keyword evidence="4 10" id="KW-0808">Transferase</keyword>
<dbReference type="Proteomes" id="UP001138802">
    <property type="component" value="Unassembled WGS sequence"/>
</dbReference>
<name>A0A9X0WIS7_9GAMM</name>
<keyword evidence="12" id="KW-1185">Reference proteome</keyword>
<evidence type="ECO:0000313" key="11">
    <source>
        <dbReference type="EMBL" id="MBK1645311.1"/>
    </source>
</evidence>
<evidence type="ECO:0000313" key="12">
    <source>
        <dbReference type="Proteomes" id="UP001138802"/>
    </source>
</evidence>